<evidence type="ECO:0000256" key="1">
    <source>
        <dbReference type="ARBA" id="ARBA00022617"/>
    </source>
</evidence>
<evidence type="ECO:0000259" key="7">
    <source>
        <dbReference type="PROSITE" id="PS51007"/>
    </source>
</evidence>
<evidence type="ECO:0000256" key="2">
    <source>
        <dbReference type="ARBA" id="ARBA00022723"/>
    </source>
</evidence>
<evidence type="ECO:0000256" key="3">
    <source>
        <dbReference type="ARBA" id="ARBA00022729"/>
    </source>
</evidence>
<dbReference type="GO" id="GO:0020037">
    <property type="term" value="F:heme binding"/>
    <property type="evidence" value="ECO:0007669"/>
    <property type="project" value="InterPro"/>
</dbReference>
<dbReference type="InterPro" id="IPR011044">
    <property type="entry name" value="Quino_amine_DH_bsu"/>
</dbReference>
<dbReference type="Proteomes" id="UP001185092">
    <property type="component" value="Unassembled WGS sequence"/>
</dbReference>
<evidence type="ECO:0000256" key="6">
    <source>
        <dbReference type="PROSITE-ProRule" id="PRU00433"/>
    </source>
</evidence>
<dbReference type="GO" id="GO:0046872">
    <property type="term" value="F:metal ion binding"/>
    <property type="evidence" value="ECO:0007669"/>
    <property type="project" value="UniProtKB-KW"/>
</dbReference>
<dbReference type="SUPFAM" id="SSF50969">
    <property type="entry name" value="YVTN repeat-like/Quinoprotein amine dehydrogenase"/>
    <property type="match status" value="1"/>
</dbReference>
<dbReference type="Pfam" id="PF00034">
    <property type="entry name" value="Cytochrom_C"/>
    <property type="match status" value="1"/>
</dbReference>
<dbReference type="InterPro" id="IPR015943">
    <property type="entry name" value="WD40/YVTN_repeat-like_dom_sf"/>
</dbReference>
<gene>
    <name evidence="8" type="ORF">HNQ88_004695</name>
</gene>
<proteinExistence type="predicted"/>
<dbReference type="EMBL" id="JAVDQD010000009">
    <property type="protein sequence ID" value="MDR6241608.1"/>
    <property type="molecule type" value="Genomic_DNA"/>
</dbReference>
<dbReference type="AlphaFoldDB" id="A0AAE3XRV0"/>
<evidence type="ECO:0000313" key="9">
    <source>
        <dbReference type="Proteomes" id="UP001185092"/>
    </source>
</evidence>
<dbReference type="RefSeq" id="WP_309942534.1">
    <property type="nucleotide sequence ID" value="NZ_AP025307.1"/>
</dbReference>
<keyword evidence="4" id="KW-0560">Oxidoreductase</keyword>
<dbReference type="PANTHER" id="PTHR30600:SF10">
    <property type="entry name" value="BLL6722 PROTEIN"/>
    <property type="match status" value="1"/>
</dbReference>
<evidence type="ECO:0000256" key="4">
    <source>
        <dbReference type="ARBA" id="ARBA00023002"/>
    </source>
</evidence>
<dbReference type="InterPro" id="IPR051395">
    <property type="entry name" value="Cytochrome_c_Peroxidase/MauG"/>
</dbReference>
<name>A0AAE3XRV0_9BACT</name>
<dbReference type="Gene3D" id="2.130.10.10">
    <property type="entry name" value="YVTN repeat-like/Quinoprotein amine dehydrogenase"/>
    <property type="match status" value="1"/>
</dbReference>
<dbReference type="Gene3D" id="1.10.760.10">
    <property type="entry name" value="Cytochrome c-like domain"/>
    <property type="match status" value="2"/>
</dbReference>
<dbReference type="GO" id="GO:0009055">
    <property type="term" value="F:electron transfer activity"/>
    <property type="evidence" value="ECO:0007669"/>
    <property type="project" value="InterPro"/>
</dbReference>
<feature type="domain" description="Cytochrome c" evidence="7">
    <location>
        <begin position="363"/>
        <end position="573"/>
    </location>
</feature>
<keyword evidence="2 6" id="KW-0479">Metal-binding</keyword>
<keyword evidence="3" id="KW-0732">Signal</keyword>
<comment type="caution">
    <text evidence="8">The sequence shown here is derived from an EMBL/GenBank/DDBJ whole genome shotgun (WGS) entry which is preliminary data.</text>
</comment>
<organism evidence="8 9">
    <name type="scientific">Aureibacter tunicatorum</name>
    <dbReference type="NCBI Taxonomy" id="866807"/>
    <lineage>
        <taxon>Bacteria</taxon>
        <taxon>Pseudomonadati</taxon>
        <taxon>Bacteroidota</taxon>
        <taxon>Cytophagia</taxon>
        <taxon>Cytophagales</taxon>
        <taxon>Persicobacteraceae</taxon>
        <taxon>Aureibacter</taxon>
    </lineage>
</organism>
<evidence type="ECO:0000256" key="5">
    <source>
        <dbReference type="ARBA" id="ARBA00023004"/>
    </source>
</evidence>
<keyword evidence="9" id="KW-1185">Reference proteome</keyword>
<dbReference type="GO" id="GO:0004130">
    <property type="term" value="F:cytochrome-c peroxidase activity"/>
    <property type="evidence" value="ECO:0007669"/>
    <property type="project" value="TreeGrafter"/>
</dbReference>
<accession>A0AAE3XRV0</accession>
<protein>
    <submittedName>
        <fullName evidence="8">Mono/diheme cytochrome c family protein</fullName>
    </submittedName>
</protein>
<keyword evidence="5 6" id="KW-0408">Iron</keyword>
<dbReference type="SUPFAM" id="SSF46626">
    <property type="entry name" value="Cytochrome c"/>
    <property type="match status" value="2"/>
</dbReference>
<dbReference type="PROSITE" id="PS51007">
    <property type="entry name" value="CYTC"/>
    <property type="match status" value="1"/>
</dbReference>
<keyword evidence="1 6" id="KW-0349">Heme</keyword>
<sequence length="573" mass="64325">MTNFEKKSLPPLSTVQIALSDDSKLAYFANKTSQSVIAYNISDWSIEKEWNFDMPVTGICLNDNKAYITTSYEMGWLQIIDLRSGEIINKIKLGVGAKAPLLSSDGNKLFVCNQFENNISIIRLDENMKETKVSVIREPFSSDISKDGKYLFVTNFLPATRADIDTVTASVSIIDIDKSEKIKDISLSNGSNALRSIKITPDGKYAMIIHNLGRHQVPTSQLEQGWMNTSAVSIIDVDKQSFVASILLDEPEYGAAGSWSVDFKDNIMAVSHSGTHDISLINYQEFIDKLNNTPDKETLSYDLTFLNDIRERRKISGNGPRLLTFNKGKILVPTYFSDTLNIIDPLDKHNDYSLAINKGWKESDARMGERYFNDAQYCFQAWQSCNGCHPGDARTDGMNWDLLNDGIGNPKNVKSLLYAHATPPSMISGIRSDAETAVRAGFQHIQFSTIDENQAKAVDAYLKSLKPQPSPFLVDGKLSESALKGKQIFENSSCRHCHSGEYFTDNKMHKIGRIEFEEGWNTPTLKEVWRTAPYGHDGKSYTLKEFLKNEKHGIGDNMTDEDLECLINYVLTL</sequence>
<dbReference type="PANTHER" id="PTHR30600">
    <property type="entry name" value="CYTOCHROME C PEROXIDASE-RELATED"/>
    <property type="match status" value="1"/>
</dbReference>
<evidence type="ECO:0000313" key="8">
    <source>
        <dbReference type="EMBL" id="MDR6241608.1"/>
    </source>
</evidence>
<reference evidence="8" key="1">
    <citation type="submission" date="2023-07" db="EMBL/GenBank/DDBJ databases">
        <title>Genomic Encyclopedia of Type Strains, Phase IV (KMG-IV): sequencing the most valuable type-strain genomes for metagenomic binning, comparative biology and taxonomic classification.</title>
        <authorList>
            <person name="Goeker M."/>
        </authorList>
    </citation>
    <scope>NUCLEOTIDE SEQUENCE</scope>
    <source>
        <strain evidence="8">DSM 26174</strain>
    </source>
</reference>
<dbReference type="InterPro" id="IPR036909">
    <property type="entry name" value="Cyt_c-like_dom_sf"/>
</dbReference>
<dbReference type="InterPro" id="IPR009056">
    <property type="entry name" value="Cyt_c-like_dom"/>
</dbReference>